<dbReference type="PROSITE" id="PS00211">
    <property type="entry name" value="ABC_TRANSPORTER_1"/>
    <property type="match status" value="1"/>
</dbReference>
<sequence length="424" mass="47441">MRNILTDKNFITDEEKKIDNDTLLSVKNLSVSFKTKAGTLRAVRGIDLEIKRGSIVGLVGESGSGKSVMLKSIIGFNDGSTTTADLFNLENIDLTTIKRKQWVYIRGTKVAYIPQDPLMSLNPTKTIASQILEAIKVSEYRSLQWKLFELQKAKTPNYRAEMQQAKAEYKHNVKKDVMYKRMIDLLNFIGIVNPEQKVKAYPHEFSGGMRQRIAIAMAVAVKPDLIIADEPTTALDVIIQAKVLELIKKLRDNLNISIIFISHNIALVANFCDYINVVYAGKIIEKGTTKDIFTCPAHPYTWALISSIPDPSSKDELVSISGTPPNMLFPPKGDAFAPRNKYALKIDFQLEPPMFKISDTHYAATWLLSPDAERIPIPNEVRQKAAIALASIEKKQRPQSTNKSSQSDKHTDDSENKETEGADN</sequence>
<dbReference type="Proteomes" id="UP001449582">
    <property type="component" value="Unassembled WGS sequence"/>
</dbReference>
<feature type="region of interest" description="Disordered" evidence="8">
    <location>
        <begin position="389"/>
        <end position="424"/>
    </location>
</feature>
<evidence type="ECO:0000313" key="11">
    <source>
        <dbReference type="Proteomes" id="UP001449582"/>
    </source>
</evidence>
<comment type="similarity">
    <text evidence="2">Belongs to the ABC transporter superfamily.</text>
</comment>
<comment type="caution">
    <text evidence="10">The sequence shown here is derived from an EMBL/GenBank/DDBJ whole genome shotgun (WGS) entry which is preliminary data.</text>
</comment>
<evidence type="ECO:0000259" key="9">
    <source>
        <dbReference type="PROSITE" id="PS50893"/>
    </source>
</evidence>
<evidence type="ECO:0000256" key="4">
    <source>
        <dbReference type="ARBA" id="ARBA00022475"/>
    </source>
</evidence>
<dbReference type="RefSeq" id="WP_353289830.1">
    <property type="nucleotide sequence ID" value="NZ_BAABQM010000002.1"/>
</dbReference>
<dbReference type="GO" id="GO:0005524">
    <property type="term" value="F:ATP binding"/>
    <property type="evidence" value="ECO:0007669"/>
    <property type="project" value="UniProtKB-KW"/>
</dbReference>
<dbReference type="InterPro" id="IPR017871">
    <property type="entry name" value="ABC_transporter-like_CS"/>
</dbReference>
<dbReference type="Pfam" id="PF00005">
    <property type="entry name" value="ABC_tran"/>
    <property type="match status" value="1"/>
</dbReference>
<keyword evidence="11" id="KW-1185">Reference proteome</keyword>
<evidence type="ECO:0000256" key="5">
    <source>
        <dbReference type="ARBA" id="ARBA00022741"/>
    </source>
</evidence>
<evidence type="ECO:0000256" key="7">
    <source>
        <dbReference type="ARBA" id="ARBA00023136"/>
    </source>
</evidence>
<keyword evidence="3" id="KW-0813">Transport</keyword>
<dbReference type="EMBL" id="BAABQM010000002">
    <property type="protein sequence ID" value="GAA5414669.1"/>
    <property type="molecule type" value="Genomic_DNA"/>
</dbReference>
<evidence type="ECO:0000313" key="10">
    <source>
        <dbReference type="EMBL" id="GAA5414669.1"/>
    </source>
</evidence>
<keyword evidence="7" id="KW-0472">Membrane</keyword>
<keyword evidence="5" id="KW-0547">Nucleotide-binding</keyword>
<dbReference type="PANTHER" id="PTHR43297">
    <property type="entry name" value="OLIGOPEPTIDE TRANSPORT ATP-BINDING PROTEIN APPD"/>
    <property type="match status" value="1"/>
</dbReference>
<organism evidence="10 11">
    <name type="scientific">Ureaplasma ceti</name>
    <dbReference type="NCBI Taxonomy" id="3119530"/>
    <lineage>
        <taxon>Bacteria</taxon>
        <taxon>Bacillati</taxon>
        <taxon>Mycoplasmatota</taxon>
        <taxon>Mycoplasmoidales</taxon>
        <taxon>Mycoplasmoidaceae</taxon>
        <taxon>Ureaplasma</taxon>
    </lineage>
</organism>
<dbReference type="InterPro" id="IPR013563">
    <property type="entry name" value="Oligopep_ABC_C"/>
</dbReference>
<dbReference type="InterPro" id="IPR050388">
    <property type="entry name" value="ABC_Ni/Peptide_Import"/>
</dbReference>
<dbReference type="Gene3D" id="3.40.50.300">
    <property type="entry name" value="P-loop containing nucleotide triphosphate hydrolases"/>
    <property type="match status" value="1"/>
</dbReference>
<name>A0ABP9UB25_9BACT</name>
<dbReference type="PROSITE" id="PS50893">
    <property type="entry name" value="ABC_TRANSPORTER_2"/>
    <property type="match status" value="1"/>
</dbReference>
<dbReference type="InterPro" id="IPR003439">
    <property type="entry name" value="ABC_transporter-like_ATP-bd"/>
</dbReference>
<dbReference type="NCBIfam" id="TIGR01727">
    <property type="entry name" value="oligo_HPY"/>
    <property type="match status" value="1"/>
</dbReference>
<evidence type="ECO:0000256" key="1">
    <source>
        <dbReference type="ARBA" id="ARBA00004202"/>
    </source>
</evidence>
<dbReference type="InterPro" id="IPR027417">
    <property type="entry name" value="P-loop_NTPase"/>
</dbReference>
<dbReference type="CDD" id="cd03257">
    <property type="entry name" value="ABC_NikE_OppD_transporters"/>
    <property type="match status" value="1"/>
</dbReference>
<evidence type="ECO:0000256" key="6">
    <source>
        <dbReference type="ARBA" id="ARBA00022840"/>
    </source>
</evidence>
<proteinExistence type="inferred from homology"/>
<gene>
    <name evidence="10" type="ORF">UREOM_3800</name>
</gene>
<dbReference type="InterPro" id="IPR003593">
    <property type="entry name" value="AAA+_ATPase"/>
</dbReference>
<dbReference type="SUPFAM" id="SSF52540">
    <property type="entry name" value="P-loop containing nucleoside triphosphate hydrolases"/>
    <property type="match status" value="1"/>
</dbReference>
<reference evidence="10" key="1">
    <citation type="submission" date="2024-02" db="EMBL/GenBank/DDBJ databases">
        <title>Draft genome sequence of new strains in genus Ureaplasma.</title>
        <authorList>
            <person name="Nakajima Y."/>
            <person name="Segawa T."/>
        </authorList>
    </citation>
    <scope>NUCLEOTIDE SEQUENCE [LARGE SCALE GENOMIC DNA]</scope>
    <source>
        <strain evidence="10">OM1</strain>
    </source>
</reference>
<feature type="domain" description="ABC transporter" evidence="9">
    <location>
        <begin position="26"/>
        <end position="305"/>
    </location>
</feature>
<keyword evidence="6 10" id="KW-0067">ATP-binding</keyword>
<evidence type="ECO:0000256" key="8">
    <source>
        <dbReference type="SAM" id="MobiDB-lite"/>
    </source>
</evidence>
<accession>A0ABP9UB25</accession>
<dbReference type="SMART" id="SM00382">
    <property type="entry name" value="AAA"/>
    <property type="match status" value="1"/>
</dbReference>
<evidence type="ECO:0000256" key="2">
    <source>
        <dbReference type="ARBA" id="ARBA00005417"/>
    </source>
</evidence>
<protein>
    <submittedName>
        <fullName evidence="10">ABC transporter ATP-binding protein</fullName>
    </submittedName>
</protein>
<dbReference type="Pfam" id="PF08352">
    <property type="entry name" value="oligo_HPY"/>
    <property type="match status" value="1"/>
</dbReference>
<evidence type="ECO:0000256" key="3">
    <source>
        <dbReference type="ARBA" id="ARBA00022448"/>
    </source>
</evidence>
<feature type="compositionally biased region" description="Basic and acidic residues" evidence="8">
    <location>
        <begin position="406"/>
        <end position="424"/>
    </location>
</feature>
<keyword evidence="4" id="KW-1003">Cell membrane</keyword>
<comment type="subcellular location">
    <subcellularLocation>
        <location evidence="1">Cell membrane</location>
        <topology evidence="1">Peripheral membrane protein</topology>
    </subcellularLocation>
</comment>
<dbReference type="PANTHER" id="PTHR43297:SF2">
    <property type="entry name" value="DIPEPTIDE TRANSPORT ATP-BINDING PROTEIN DPPD"/>
    <property type="match status" value="1"/>
</dbReference>